<evidence type="ECO:0000313" key="2">
    <source>
        <dbReference type="EMBL" id="XDS47128.1"/>
    </source>
</evidence>
<protein>
    <submittedName>
        <fullName evidence="3">DUF4422 domain-containing protein</fullName>
    </submittedName>
</protein>
<sequence length="254" mass="30016">MSTTGIYIATQQELSFKPADIYKPIQVGAEGHEPIGYLRDDTEDNISSKNPHYCELTAQYWMWKNALEDVIGLCHYRRYFFTNSFSANASNIMKNDDIDEALSQAQMVIAKPRQFKYTNAEVFSHYHHIGDLLTCRQVLAEKCPIFLDAFDNMLMKKELSCFNMLITRKEVFAEYSSWLFSILAEVEERTDIRRYDKHNARLYGFLSERLMNVWIDTEMIKIEYKPVFLLDEKYHLPRMIKRKGESKMWEVFCS</sequence>
<dbReference type="EMBL" id="CP129675">
    <property type="protein sequence ID" value="XDS47128.1"/>
    <property type="molecule type" value="Genomic_DNA"/>
</dbReference>
<evidence type="ECO:0000259" key="1">
    <source>
        <dbReference type="Pfam" id="PF14393"/>
    </source>
</evidence>
<dbReference type="RefSeq" id="WP_369342199.1">
    <property type="nucleotide sequence ID" value="NZ_CP129675.1"/>
</dbReference>
<proteinExistence type="predicted"/>
<evidence type="ECO:0000313" key="4">
    <source>
        <dbReference type="EMBL" id="XDS51237.1"/>
    </source>
</evidence>
<name>A0AB39UGV2_9BIFI</name>
<dbReference type="EMBL" id="CP129682">
    <property type="protein sequence ID" value="XDS48167.1"/>
    <property type="molecule type" value="Genomic_DNA"/>
</dbReference>
<dbReference type="InterPro" id="IPR025536">
    <property type="entry name" value="DUF4422"/>
</dbReference>
<gene>
    <name evidence="4" type="ORF">QN062_03420</name>
    <name evidence="3" type="ORF">QN216_07435</name>
    <name evidence="2" type="ORF">QN217_03025</name>
</gene>
<evidence type="ECO:0000313" key="3">
    <source>
        <dbReference type="EMBL" id="XDS48167.1"/>
    </source>
</evidence>
<feature type="domain" description="DUF4422" evidence="1">
    <location>
        <begin position="6"/>
        <end position="217"/>
    </location>
</feature>
<dbReference type="EMBL" id="CP129683">
    <property type="protein sequence ID" value="XDS51237.1"/>
    <property type="molecule type" value="Genomic_DNA"/>
</dbReference>
<organism evidence="3">
    <name type="scientific">Bifidobacterium fermentum</name>
    <dbReference type="NCBI Taxonomy" id="3059035"/>
    <lineage>
        <taxon>Bacteria</taxon>
        <taxon>Bacillati</taxon>
        <taxon>Actinomycetota</taxon>
        <taxon>Actinomycetes</taxon>
        <taxon>Bifidobacteriales</taxon>
        <taxon>Bifidobacteriaceae</taxon>
        <taxon>Bifidobacterium</taxon>
    </lineage>
</organism>
<accession>A0AB39UGV2</accession>
<dbReference type="KEGG" id="bfk:QN062_03420"/>
<reference evidence="3" key="1">
    <citation type="submission" date="2023-07" db="EMBL/GenBank/DDBJ databases">
        <title>Bifidobacterium aquikefiriaerophilum sp. nov. and Bifidobacterium eccum sp. nov., isolated from water kefir.</title>
        <authorList>
            <person name="Breselge S."/>
            <person name="Bellassi P."/>
            <person name="Barcenilla C."/>
            <person name="Alvarez-Ordonez A."/>
            <person name="Morelli L."/>
            <person name="Cotter P.D."/>
        </authorList>
    </citation>
    <scope>NUCLEOTIDE SEQUENCE</scope>
    <source>
        <strain evidence="4">WK012_4_13</strain>
        <strain evidence="3">WK013_4_14</strain>
        <strain evidence="2">WK048_4_13</strain>
    </source>
</reference>
<dbReference type="Pfam" id="PF14393">
    <property type="entry name" value="DUF4422"/>
    <property type="match status" value="1"/>
</dbReference>
<dbReference type="AlphaFoldDB" id="A0AB39UGV2"/>